<reference evidence="3 4" key="1">
    <citation type="submission" date="2019-01" db="EMBL/GenBank/DDBJ databases">
        <authorList>
            <person name="Chen W.-M."/>
        </authorList>
    </citation>
    <scope>NUCLEOTIDE SEQUENCE [LARGE SCALE GENOMIC DNA]</scope>
    <source>
        <strain evidence="3 4">ICH-3</strain>
    </source>
</reference>
<proteinExistence type="predicted"/>
<dbReference type="SUPFAM" id="SSF141371">
    <property type="entry name" value="PilZ domain-like"/>
    <property type="match status" value="1"/>
</dbReference>
<dbReference type="SUPFAM" id="SSF55729">
    <property type="entry name" value="Acyl-CoA N-acyltransferases (Nat)"/>
    <property type="match status" value="1"/>
</dbReference>
<keyword evidence="4" id="KW-1185">Reference proteome</keyword>
<dbReference type="InterPro" id="IPR054597">
    <property type="entry name" value="FeeM_cat"/>
</dbReference>
<dbReference type="GO" id="GO:0035438">
    <property type="term" value="F:cyclic-di-GMP binding"/>
    <property type="evidence" value="ECO:0007669"/>
    <property type="project" value="InterPro"/>
</dbReference>
<dbReference type="Proteomes" id="UP000288178">
    <property type="component" value="Unassembled WGS sequence"/>
</dbReference>
<dbReference type="RefSeq" id="WP_128198383.1">
    <property type="nucleotide sequence ID" value="NZ_SACT01000003.1"/>
</dbReference>
<gene>
    <name evidence="3" type="ORF">ENE75_11130</name>
</gene>
<name>A0A3S2UPW1_9BURK</name>
<dbReference type="EMBL" id="SACT01000003">
    <property type="protein sequence ID" value="RVT51382.1"/>
    <property type="molecule type" value="Genomic_DNA"/>
</dbReference>
<protein>
    <submittedName>
        <fullName evidence="3">GNAT family N-acetyltransferase</fullName>
    </submittedName>
</protein>
<accession>A0A3S2UPW1</accession>
<dbReference type="InterPro" id="IPR016181">
    <property type="entry name" value="Acyl_CoA_acyltransferase"/>
</dbReference>
<dbReference type="Gene3D" id="3.40.630.30">
    <property type="match status" value="1"/>
</dbReference>
<organism evidence="3 4">
    <name type="scientific">Rubrivivax albus</name>
    <dbReference type="NCBI Taxonomy" id="2499835"/>
    <lineage>
        <taxon>Bacteria</taxon>
        <taxon>Pseudomonadati</taxon>
        <taxon>Pseudomonadota</taxon>
        <taxon>Betaproteobacteria</taxon>
        <taxon>Burkholderiales</taxon>
        <taxon>Sphaerotilaceae</taxon>
        <taxon>Rubrivivax</taxon>
    </lineage>
</organism>
<sequence>MPLPTPRRLRRALNHGLRVAFSWLPHRLRFALIRGLVECDPAPPPSLVLKIAETREELEACFALLHDAYVASGFMKPHPSGLRVTPYHALPTTTTICALVDSRVVGTLSMVRESVFGLPLQSAFDLGAVRARGGQIAEISALAVHPDHRRTGGTVLFPLMKFMYEYCTRFFETRHLVIAVNPNRIELYEALLQFERLPAEVVESYDFANGAPAVGASLDLDAAPAIFERLYGGKAARRNLHAYFTQLALPNLRMPPRRYFTTNDPVMTPALLDHFFRQRTSGFADMTPRQWRMLHAIYDRSDYAVVLPPMPDVTISGVSLRRHPRHAIRFPAVFTAARGGGRWALVMREISLGGCQVELASAALPTGTEGELMVQLGAGDSSVVQARVLRTVTDGVWSMQVKRPDDAWRRCVQALEAGATYRDVSRSLISLSGAARAV</sequence>
<dbReference type="Pfam" id="PF07238">
    <property type="entry name" value="PilZ"/>
    <property type="match status" value="1"/>
</dbReference>
<dbReference type="OrthoDB" id="7056823at2"/>
<dbReference type="Pfam" id="PF21926">
    <property type="entry name" value="FeeM"/>
    <property type="match status" value="1"/>
</dbReference>
<evidence type="ECO:0000313" key="3">
    <source>
        <dbReference type="EMBL" id="RVT51382.1"/>
    </source>
</evidence>
<feature type="domain" description="PilZ" evidence="1">
    <location>
        <begin position="320"/>
        <end position="410"/>
    </location>
</feature>
<evidence type="ECO:0000313" key="4">
    <source>
        <dbReference type="Proteomes" id="UP000288178"/>
    </source>
</evidence>
<evidence type="ECO:0000259" key="2">
    <source>
        <dbReference type="Pfam" id="PF21926"/>
    </source>
</evidence>
<comment type="caution">
    <text evidence="3">The sequence shown here is derived from an EMBL/GenBank/DDBJ whole genome shotgun (WGS) entry which is preliminary data.</text>
</comment>
<dbReference type="AlphaFoldDB" id="A0A3S2UPW1"/>
<keyword evidence="3" id="KW-0808">Transferase</keyword>
<evidence type="ECO:0000259" key="1">
    <source>
        <dbReference type="Pfam" id="PF07238"/>
    </source>
</evidence>
<dbReference type="GO" id="GO:0016740">
    <property type="term" value="F:transferase activity"/>
    <property type="evidence" value="ECO:0007669"/>
    <property type="project" value="UniProtKB-KW"/>
</dbReference>
<dbReference type="Gene3D" id="2.40.10.220">
    <property type="entry name" value="predicted glycosyltransferase like domains"/>
    <property type="match status" value="1"/>
</dbReference>
<feature type="domain" description="N-acyl amino acid synthase FeeM catalytic core" evidence="2">
    <location>
        <begin position="60"/>
        <end position="219"/>
    </location>
</feature>
<dbReference type="InterPro" id="IPR009875">
    <property type="entry name" value="PilZ_domain"/>
</dbReference>